<dbReference type="PANTHER" id="PTHR36114:SF8">
    <property type="entry name" value="CUPIN TYPE-1 DOMAIN-CONTAINING PROTEIN"/>
    <property type="match status" value="1"/>
</dbReference>
<dbReference type="HOGENOM" id="CLU_129810_1_1_6"/>
<dbReference type="CDD" id="cd02214">
    <property type="entry name" value="cupin_MJ1618"/>
    <property type="match status" value="1"/>
</dbReference>
<dbReference type="PANTHER" id="PTHR36114">
    <property type="entry name" value="16.7 KDA PROTEIN IN WHIE LOCUS"/>
    <property type="match status" value="1"/>
</dbReference>
<gene>
    <name evidence="2" type="ORF">Metal_2785</name>
</gene>
<dbReference type="AlphaFoldDB" id="H8GKZ6"/>
<reference evidence="2 3" key="1">
    <citation type="journal article" date="2013" name="Genome Announc.">
        <title>Genome Sequence of the Obligate Gammaproteobacterial Methanotroph Methylomicrobium album Strain BG8.</title>
        <authorList>
            <person name="Kits K.D."/>
            <person name="Kalyuzhnaya M.G."/>
            <person name="Klotz M.G."/>
            <person name="Jetten M.S."/>
            <person name="Op den Camp H.J."/>
            <person name="Vuilleumier S."/>
            <person name="Bringel F."/>
            <person name="Dispirito A.A."/>
            <person name="Murrell J.C."/>
            <person name="Bruce D."/>
            <person name="Cheng J.F."/>
            <person name="Copeland A."/>
            <person name="Goodwin L."/>
            <person name="Hauser L."/>
            <person name="Lajus A."/>
            <person name="Land M.L."/>
            <person name="Lapidus A."/>
            <person name="Lucas S."/>
            <person name="Medigue C."/>
            <person name="Pitluck S."/>
            <person name="Woyke T."/>
            <person name="Zeytun A."/>
            <person name="Stein L.Y."/>
        </authorList>
    </citation>
    <scope>NUCLEOTIDE SEQUENCE [LARGE SCALE GENOMIC DNA]</scope>
    <source>
        <strain evidence="2 3">BG8</strain>
    </source>
</reference>
<dbReference type="InterPro" id="IPR011051">
    <property type="entry name" value="RmlC_Cupin_sf"/>
</dbReference>
<dbReference type="Pfam" id="PF07883">
    <property type="entry name" value="Cupin_2"/>
    <property type="match status" value="1"/>
</dbReference>
<dbReference type="Proteomes" id="UP000005090">
    <property type="component" value="Chromosome"/>
</dbReference>
<organism evidence="2 3">
    <name type="scientific">Methylomicrobium album BG8</name>
    <dbReference type="NCBI Taxonomy" id="686340"/>
    <lineage>
        <taxon>Bacteria</taxon>
        <taxon>Pseudomonadati</taxon>
        <taxon>Pseudomonadota</taxon>
        <taxon>Gammaproteobacteria</taxon>
        <taxon>Methylococcales</taxon>
        <taxon>Methylococcaceae</taxon>
        <taxon>Methylomicrobium</taxon>
    </lineage>
</organism>
<dbReference type="STRING" id="686340.Metal_2785"/>
<dbReference type="EMBL" id="CM001475">
    <property type="protein sequence ID" value="EIC30477.1"/>
    <property type="molecule type" value="Genomic_DNA"/>
</dbReference>
<dbReference type="eggNOG" id="COG0662">
    <property type="taxonomic scope" value="Bacteria"/>
</dbReference>
<accession>H8GKZ6</accession>
<dbReference type="InterPro" id="IPR014710">
    <property type="entry name" value="RmlC-like_jellyroll"/>
</dbReference>
<evidence type="ECO:0000259" key="1">
    <source>
        <dbReference type="Pfam" id="PF07883"/>
    </source>
</evidence>
<dbReference type="InterPro" id="IPR052044">
    <property type="entry name" value="PKS_Associated_Protein"/>
</dbReference>
<evidence type="ECO:0000313" key="3">
    <source>
        <dbReference type="Proteomes" id="UP000005090"/>
    </source>
</evidence>
<dbReference type="InterPro" id="IPR013096">
    <property type="entry name" value="Cupin_2"/>
</dbReference>
<sequence length="139" mass="15312">MKETVKCFDPDLEFYTDERCFIVELSNTPDDPAVSIARARVAPGVTTRWHRVRETAERYVILEGRGRVEIGSLPPQDVGPGDVVLIPPSCPQRIANIGAGDLIFLAVCTPRFTNEAYEDIDGDRDSLRAVAVSPTVPSR</sequence>
<proteinExistence type="predicted"/>
<protein>
    <submittedName>
        <fullName evidence="2">Cupin domain-containing protein</fullName>
    </submittedName>
</protein>
<name>H8GKZ6_METAL</name>
<keyword evidence="3" id="KW-1185">Reference proteome</keyword>
<dbReference type="SUPFAM" id="SSF51182">
    <property type="entry name" value="RmlC-like cupins"/>
    <property type="match status" value="1"/>
</dbReference>
<evidence type="ECO:0000313" key="2">
    <source>
        <dbReference type="EMBL" id="EIC30477.1"/>
    </source>
</evidence>
<feature type="domain" description="Cupin type-2" evidence="1">
    <location>
        <begin position="39"/>
        <end position="107"/>
    </location>
</feature>
<dbReference type="Gene3D" id="2.60.120.10">
    <property type="entry name" value="Jelly Rolls"/>
    <property type="match status" value="1"/>
</dbReference>
<dbReference type="RefSeq" id="WP_005373104.1">
    <property type="nucleotide sequence ID" value="NZ_CM001475.1"/>
</dbReference>